<evidence type="ECO:0008006" key="10">
    <source>
        <dbReference type="Google" id="ProtNLM"/>
    </source>
</evidence>
<dbReference type="GO" id="GO:0046872">
    <property type="term" value="F:metal ion binding"/>
    <property type="evidence" value="ECO:0007669"/>
    <property type="project" value="UniProtKB-KW"/>
</dbReference>
<keyword evidence="5" id="KW-0408">Iron</keyword>
<organism evidence="9">
    <name type="scientific">Candidatus Methanophagaceae archaeon ANME-1 ERB6</name>
    <dbReference type="NCBI Taxonomy" id="2759912"/>
    <lineage>
        <taxon>Archaea</taxon>
        <taxon>Methanobacteriati</taxon>
        <taxon>Methanobacteriota</taxon>
        <taxon>Stenosarchaea group</taxon>
        <taxon>Methanomicrobia</taxon>
        <taxon>Candidatus Methanophagales</taxon>
        <taxon>Candidatus Methanophagaceae</taxon>
    </lineage>
</organism>
<dbReference type="PRINTS" id="PR00397">
    <property type="entry name" value="SIROHAEM"/>
</dbReference>
<dbReference type="InterPro" id="IPR006066">
    <property type="entry name" value="NO2/SO3_Rdtase_FeS/sirohaem_BS"/>
</dbReference>
<evidence type="ECO:0000259" key="8">
    <source>
        <dbReference type="Pfam" id="PF03460"/>
    </source>
</evidence>
<dbReference type="InterPro" id="IPR006067">
    <property type="entry name" value="NO2/SO3_Rdtase_4Fe4S_dom"/>
</dbReference>
<keyword evidence="3" id="KW-0479">Metal-binding</keyword>
<evidence type="ECO:0000313" key="9">
    <source>
        <dbReference type="EMBL" id="QNO52859.1"/>
    </source>
</evidence>
<dbReference type="Gene3D" id="3.90.480.20">
    <property type="match status" value="1"/>
</dbReference>
<dbReference type="GO" id="GO:0016491">
    <property type="term" value="F:oxidoreductase activity"/>
    <property type="evidence" value="ECO:0007669"/>
    <property type="project" value="UniProtKB-KW"/>
</dbReference>
<keyword evidence="6" id="KW-0411">Iron-sulfur</keyword>
<evidence type="ECO:0000256" key="3">
    <source>
        <dbReference type="ARBA" id="ARBA00022723"/>
    </source>
</evidence>
<dbReference type="PANTHER" id="PTHR43809:SF1">
    <property type="entry name" value="NITRITE REDUCTASE (NADH) LARGE SUBUNIT"/>
    <property type="match status" value="1"/>
</dbReference>
<dbReference type="InterPro" id="IPR052034">
    <property type="entry name" value="NasD-like"/>
</dbReference>
<dbReference type="InterPro" id="IPR045854">
    <property type="entry name" value="NO2/SO3_Rdtase_4Fe4S_sf"/>
</dbReference>
<dbReference type="Gene3D" id="3.30.413.10">
    <property type="entry name" value="Sulfite Reductase Hemoprotein, domain 1"/>
    <property type="match status" value="1"/>
</dbReference>
<dbReference type="Pfam" id="PF03460">
    <property type="entry name" value="NIR_SIR_ferr"/>
    <property type="match status" value="1"/>
</dbReference>
<dbReference type="InterPro" id="IPR005117">
    <property type="entry name" value="NiRdtase/SiRdtase_haem-b_fer"/>
</dbReference>
<dbReference type="SUPFAM" id="SSF55124">
    <property type="entry name" value="Nitrite/Sulfite reductase N-terminal domain-like"/>
    <property type="match status" value="1"/>
</dbReference>
<dbReference type="Pfam" id="PF01077">
    <property type="entry name" value="NIR_SIR"/>
    <property type="match status" value="1"/>
</dbReference>
<feature type="domain" description="Nitrite/Sulfite reductase ferredoxin-like" evidence="8">
    <location>
        <begin position="16"/>
        <end position="79"/>
    </location>
</feature>
<dbReference type="SUPFAM" id="SSF56014">
    <property type="entry name" value="Nitrite and sulphite reductase 4Fe-4S domain-like"/>
    <property type="match status" value="1"/>
</dbReference>
<dbReference type="PANTHER" id="PTHR43809">
    <property type="entry name" value="NITRITE REDUCTASE (NADH) LARGE SUBUNIT"/>
    <property type="match status" value="1"/>
</dbReference>
<keyword evidence="2" id="KW-0349">Heme</keyword>
<name>A0A7G9YXX5_9EURY</name>
<sequence length="217" mass="23686">MREEKKEDLLEKGAIIQRDYETYAIAPHIPGGICEPSTLRRIADVAEKYNAATLKLTSAQRIAIVGVAESDIEDAWRDLDIPPGYAIGLCVRSVKFCPGTTFCKRGKQDSVTLGMEFDRKYHGMTLPSKFKIGVSGCTNSCAESWIKDLGFIGMPKGWKVVVGGSAGASPAIAEVLAANLNDGEAMELADKIINYYKNCDAKKRLGRYIKEVGFEGI</sequence>
<evidence type="ECO:0000256" key="6">
    <source>
        <dbReference type="ARBA" id="ARBA00023014"/>
    </source>
</evidence>
<evidence type="ECO:0000256" key="2">
    <source>
        <dbReference type="ARBA" id="ARBA00022617"/>
    </source>
</evidence>
<dbReference type="InterPro" id="IPR036136">
    <property type="entry name" value="Nit/Sulf_reduc_fer-like_dom_sf"/>
</dbReference>
<accession>A0A7G9YXX5</accession>
<protein>
    <recommendedName>
        <fullName evidence="10">NAD(P)/FAD-dependent oxidoreductase</fullName>
    </recommendedName>
</protein>
<feature type="domain" description="Nitrite/sulphite reductase 4Fe-4S" evidence="7">
    <location>
        <begin position="90"/>
        <end position="215"/>
    </location>
</feature>
<evidence type="ECO:0000256" key="5">
    <source>
        <dbReference type="ARBA" id="ARBA00023004"/>
    </source>
</evidence>
<evidence type="ECO:0000256" key="4">
    <source>
        <dbReference type="ARBA" id="ARBA00023002"/>
    </source>
</evidence>
<reference evidence="9" key="1">
    <citation type="submission" date="2020-06" db="EMBL/GenBank/DDBJ databases">
        <title>Unique genomic features of the anaerobic methanotrophic archaea.</title>
        <authorList>
            <person name="Chadwick G.L."/>
            <person name="Skennerton C.T."/>
            <person name="Laso-Perez R."/>
            <person name="Leu A.O."/>
            <person name="Speth D.R."/>
            <person name="Yu H."/>
            <person name="Morgan-Lang C."/>
            <person name="Hatzenpichler R."/>
            <person name="Goudeau D."/>
            <person name="Malmstrom R."/>
            <person name="Brazelton W.J."/>
            <person name="Woyke T."/>
            <person name="Hallam S.J."/>
            <person name="Tyson G.W."/>
            <person name="Wegener G."/>
            <person name="Boetius A."/>
            <person name="Orphan V."/>
        </authorList>
    </citation>
    <scope>NUCLEOTIDE SEQUENCE</scope>
</reference>
<evidence type="ECO:0000256" key="1">
    <source>
        <dbReference type="ARBA" id="ARBA00022485"/>
    </source>
</evidence>
<keyword evidence="1" id="KW-0004">4Fe-4S</keyword>
<evidence type="ECO:0000259" key="7">
    <source>
        <dbReference type="Pfam" id="PF01077"/>
    </source>
</evidence>
<keyword evidence="4" id="KW-0560">Oxidoreductase</keyword>
<dbReference type="GO" id="GO:0051539">
    <property type="term" value="F:4 iron, 4 sulfur cluster binding"/>
    <property type="evidence" value="ECO:0007669"/>
    <property type="project" value="UniProtKB-KW"/>
</dbReference>
<dbReference type="EMBL" id="MT631523">
    <property type="protein sequence ID" value="QNO52859.1"/>
    <property type="molecule type" value="Genomic_DNA"/>
</dbReference>
<proteinExistence type="predicted"/>
<dbReference type="PIRSF" id="PIRSF037487">
    <property type="entry name" value="Sulfite_red_assimil"/>
    <property type="match status" value="1"/>
</dbReference>
<dbReference type="GO" id="GO:0020037">
    <property type="term" value="F:heme binding"/>
    <property type="evidence" value="ECO:0007669"/>
    <property type="project" value="InterPro"/>
</dbReference>
<gene>
    <name evidence="9" type="ORF">EIAEIAFH_00014</name>
</gene>
<dbReference type="PROSITE" id="PS00365">
    <property type="entry name" value="NIR_SIR"/>
    <property type="match status" value="1"/>
</dbReference>
<dbReference type="AlphaFoldDB" id="A0A7G9YXX5"/>
<dbReference type="InterPro" id="IPR017220">
    <property type="entry name" value="Sulphite_reductase_assimil"/>
</dbReference>